<dbReference type="Gene3D" id="2.60.120.290">
    <property type="entry name" value="Spermadhesin, CUB domain"/>
    <property type="match status" value="1"/>
</dbReference>
<dbReference type="InterPro" id="IPR050976">
    <property type="entry name" value="Snaclec"/>
</dbReference>
<proteinExistence type="predicted"/>
<accession>A0AAV5TAG9</accession>
<protein>
    <recommendedName>
        <fullName evidence="4">CUB domain-containing protein</fullName>
    </recommendedName>
</protein>
<evidence type="ECO:0000313" key="3">
    <source>
        <dbReference type="Proteomes" id="UP001432027"/>
    </source>
</evidence>
<comment type="caution">
    <text evidence="2">The sequence shown here is derived from an EMBL/GenBank/DDBJ whole genome shotgun (WGS) entry which is preliminary data.</text>
</comment>
<organism evidence="2 3">
    <name type="scientific">Pristionchus entomophagus</name>
    <dbReference type="NCBI Taxonomy" id="358040"/>
    <lineage>
        <taxon>Eukaryota</taxon>
        <taxon>Metazoa</taxon>
        <taxon>Ecdysozoa</taxon>
        <taxon>Nematoda</taxon>
        <taxon>Chromadorea</taxon>
        <taxon>Rhabditida</taxon>
        <taxon>Rhabditina</taxon>
        <taxon>Diplogasteromorpha</taxon>
        <taxon>Diplogasteroidea</taxon>
        <taxon>Neodiplogasteridae</taxon>
        <taxon>Pristionchus</taxon>
    </lineage>
</organism>
<reference evidence="2" key="1">
    <citation type="submission" date="2023-10" db="EMBL/GenBank/DDBJ databases">
        <title>Genome assembly of Pristionchus species.</title>
        <authorList>
            <person name="Yoshida K."/>
            <person name="Sommer R.J."/>
        </authorList>
    </citation>
    <scope>NUCLEOTIDE SEQUENCE</scope>
    <source>
        <strain evidence="2">RS0144</strain>
    </source>
</reference>
<dbReference type="PANTHER" id="PTHR22991:SF40">
    <property type="entry name" value="PROTEIN CBG13490"/>
    <property type="match status" value="1"/>
</dbReference>
<name>A0AAV5TAG9_9BILA</name>
<dbReference type="PANTHER" id="PTHR22991">
    <property type="entry name" value="PROTEIN CBG13490"/>
    <property type="match status" value="1"/>
</dbReference>
<evidence type="ECO:0008006" key="4">
    <source>
        <dbReference type="Google" id="ProtNLM"/>
    </source>
</evidence>
<dbReference type="EMBL" id="BTSX01000003">
    <property type="protein sequence ID" value="GMS91322.1"/>
    <property type="molecule type" value="Genomic_DNA"/>
</dbReference>
<dbReference type="InterPro" id="IPR035914">
    <property type="entry name" value="Sperma_CUB_dom_sf"/>
</dbReference>
<sequence length="63" mass="6792">ITTPGFPYNASLFCDFLLSVEEGKKVEVEIILLEANSCCDSLVLYDGYMGGNVIANLTGELSN</sequence>
<evidence type="ECO:0000313" key="2">
    <source>
        <dbReference type="EMBL" id="GMS91322.1"/>
    </source>
</evidence>
<evidence type="ECO:0000256" key="1">
    <source>
        <dbReference type="ARBA" id="ARBA00023157"/>
    </source>
</evidence>
<dbReference type="SUPFAM" id="SSF49854">
    <property type="entry name" value="Spermadhesin, CUB domain"/>
    <property type="match status" value="1"/>
</dbReference>
<dbReference type="AlphaFoldDB" id="A0AAV5TAG9"/>
<feature type="non-terminal residue" evidence="2">
    <location>
        <position position="63"/>
    </location>
</feature>
<keyword evidence="3" id="KW-1185">Reference proteome</keyword>
<gene>
    <name evidence="2" type="ORF">PENTCL1PPCAC_13497</name>
</gene>
<keyword evidence="1" id="KW-1015">Disulfide bond</keyword>
<feature type="non-terminal residue" evidence="2">
    <location>
        <position position="1"/>
    </location>
</feature>
<dbReference type="Proteomes" id="UP001432027">
    <property type="component" value="Unassembled WGS sequence"/>
</dbReference>